<gene>
    <name evidence="2" type="primary">Phf7_2</name>
    <name evidence="2" type="ORF">MIOMAC_R06494</name>
</gene>
<dbReference type="Pfam" id="PF26054">
    <property type="entry name" value="PHD_G2E3"/>
    <property type="match status" value="1"/>
</dbReference>
<reference evidence="2 3" key="1">
    <citation type="submission" date="2019-09" db="EMBL/GenBank/DDBJ databases">
        <title>Bird 10,000 Genomes (B10K) Project - Family phase.</title>
        <authorList>
            <person name="Zhang G."/>
        </authorList>
    </citation>
    <scope>NUCLEOTIDE SEQUENCE [LARGE SCALE GENOMIC DNA]</scope>
    <source>
        <strain evidence="2">B10K-DU-003-16</strain>
        <tissue evidence="2">Mixed tissue sample</tissue>
    </source>
</reference>
<protein>
    <submittedName>
        <fullName evidence="2">PHF7 protein</fullName>
    </submittedName>
</protein>
<dbReference type="SUPFAM" id="SSF57903">
    <property type="entry name" value="FYVE/PHD zinc finger"/>
    <property type="match status" value="1"/>
</dbReference>
<dbReference type="AlphaFoldDB" id="A0A7K5K6B7"/>
<dbReference type="InterPro" id="IPR011011">
    <property type="entry name" value="Znf_FYVE_PHD"/>
</dbReference>
<dbReference type="Proteomes" id="UP000525714">
    <property type="component" value="Unassembled WGS sequence"/>
</dbReference>
<proteinExistence type="predicted"/>
<dbReference type="PANTHER" id="PTHR12420">
    <property type="entry name" value="PHD FINGER PROTEIN"/>
    <property type="match status" value="1"/>
</dbReference>
<dbReference type="PANTHER" id="PTHR12420:SF47">
    <property type="entry name" value="PHD FINGER PROTEIN 7"/>
    <property type="match status" value="1"/>
</dbReference>
<dbReference type="InterPro" id="IPR051188">
    <property type="entry name" value="PHD-type_Zinc_Finger"/>
</dbReference>
<accession>A0A7K5K6B7</accession>
<name>A0A7K5K6B7_9TYRA</name>
<feature type="non-terminal residue" evidence="2">
    <location>
        <position position="1"/>
    </location>
</feature>
<evidence type="ECO:0000259" key="1">
    <source>
        <dbReference type="Pfam" id="PF26054"/>
    </source>
</evidence>
<feature type="non-terminal residue" evidence="2">
    <location>
        <position position="133"/>
    </location>
</feature>
<dbReference type="GO" id="GO:0005634">
    <property type="term" value="C:nucleus"/>
    <property type="evidence" value="ECO:0007669"/>
    <property type="project" value="TreeGrafter"/>
</dbReference>
<feature type="domain" description="PHF7/G2E3-like PHD zinc finger" evidence="1">
    <location>
        <begin position="48"/>
        <end position="106"/>
    </location>
</feature>
<evidence type="ECO:0000313" key="3">
    <source>
        <dbReference type="Proteomes" id="UP000525714"/>
    </source>
</evidence>
<dbReference type="EMBL" id="VYZC01000332">
    <property type="protein sequence ID" value="NWT01491.1"/>
    <property type="molecule type" value="Genomic_DNA"/>
</dbReference>
<organism evidence="2 3">
    <name type="scientific">Mionectes macconnelli</name>
    <name type="common">McConnell's flycatcher</name>
    <dbReference type="NCBI Taxonomy" id="254557"/>
    <lineage>
        <taxon>Eukaryota</taxon>
        <taxon>Metazoa</taxon>
        <taxon>Chordata</taxon>
        <taxon>Craniata</taxon>
        <taxon>Vertebrata</taxon>
        <taxon>Euteleostomi</taxon>
        <taxon>Archelosauria</taxon>
        <taxon>Archosauria</taxon>
        <taxon>Dinosauria</taxon>
        <taxon>Saurischia</taxon>
        <taxon>Theropoda</taxon>
        <taxon>Coelurosauria</taxon>
        <taxon>Aves</taxon>
        <taxon>Neognathae</taxon>
        <taxon>Neoaves</taxon>
        <taxon>Telluraves</taxon>
        <taxon>Australaves</taxon>
        <taxon>Passeriformes</taxon>
        <taxon>Tyrannidae</taxon>
        <taxon>Mionectes</taxon>
    </lineage>
</organism>
<evidence type="ECO:0000313" key="2">
    <source>
        <dbReference type="EMBL" id="NWT01491.1"/>
    </source>
</evidence>
<dbReference type="InterPro" id="IPR013083">
    <property type="entry name" value="Znf_RING/FYVE/PHD"/>
</dbReference>
<sequence length="133" mass="14629">MHAGILSLQCPLCRNSQEFLVDMFTMGIRIPFRLPSWEENDAFAELGERHRRCDASECLFPGGREEAEEEGPWELLLCSSCAAEGTHRCCSGLRDSITRWECDNCAFLGTGKRQSTLVTLCLAAGAQGGLGRA</sequence>
<keyword evidence="3" id="KW-1185">Reference proteome</keyword>
<dbReference type="InterPro" id="IPR059102">
    <property type="entry name" value="PHD_PHF7/G2E3-like"/>
</dbReference>
<comment type="caution">
    <text evidence="2">The sequence shown here is derived from an EMBL/GenBank/DDBJ whole genome shotgun (WGS) entry which is preliminary data.</text>
</comment>
<dbReference type="Gene3D" id="3.30.40.10">
    <property type="entry name" value="Zinc/RING finger domain, C3HC4 (zinc finger)"/>
    <property type="match status" value="1"/>
</dbReference>